<keyword evidence="5 7" id="KW-0472">Membrane</keyword>
<dbReference type="InterPro" id="IPR001851">
    <property type="entry name" value="ABC_transp_permease"/>
</dbReference>
<evidence type="ECO:0000313" key="9">
    <source>
        <dbReference type="Proteomes" id="UP000830434"/>
    </source>
</evidence>
<dbReference type="PANTHER" id="PTHR30482">
    <property type="entry name" value="HIGH-AFFINITY BRANCHED-CHAIN AMINO ACID TRANSPORT SYSTEM PERMEASE"/>
    <property type="match status" value="1"/>
</dbReference>
<keyword evidence="4 7" id="KW-1133">Transmembrane helix</keyword>
<dbReference type="GeneID" id="72190242"/>
<evidence type="ECO:0000313" key="8">
    <source>
        <dbReference type="EMBL" id="UPV98914.1"/>
    </source>
</evidence>
<feature type="transmembrane region" description="Helical" evidence="7">
    <location>
        <begin position="225"/>
        <end position="244"/>
    </location>
</feature>
<feature type="transmembrane region" description="Helical" evidence="7">
    <location>
        <begin position="313"/>
        <end position="336"/>
    </location>
</feature>
<sequence>MSEDVTTETDTYRDLLDPTSLALRHQLGILGVVMLGLLPLGVDRLMVLKLTGALYFAVFAMSWDAVSGYTGQISFGHGLFFTVGGYSSALLNLRLGVDPALAVVVGTVLAAVAGVVVGVPALRLEGPYLSLVTLVAPLILLQIFVVFSDTFGGELGLSSPEALLTFERFETVITANYYLAFGLFVFVLLLLLAVTRSDAGAVFTAIREDEEAVAAAGLNPAKFKIFAFVLSAAVGGLGGAMFVHTPSVGSPQPSQLLVLTVSIEVIIASVLGGMGTIVGPAVGGLFYYMLRDYISGVKWTVPVLNAPVSDLDLFLFSLITLALLFFLPGGIVRWVIRNGQRALHRSGRRGDRVAPDGGTEPLEGTLGAYREAFEHLTDPRRRSDDRQPTTNGPRRADETRTEETDDEH</sequence>
<feature type="compositionally biased region" description="Basic and acidic residues" evidence="6">
    <location>
        <begin position="371"/>
        <end position="387"/>
    </location>
</feature>
<dbReference type="KEGG" id="haxz:M0R88_10265"/>
<feature type="region of interest" description="Disordered" evidence="6">
    <location>
        <begin position="346"/>
        <end position="408"/>
    </location>
</feature>
<keyword evidence="3 7" id="KW-0812">Transmembrane</keyword>
<feature type="transmembrane region" description="Helical" evidence="7">
    <location>
        <begin position="128"/>
        <end position="147"/>
    </location>
</feature>
<feature type="transmembrane region" description="Helical" evidence="7">
    <location>
        <begin position="20"/>
        <end position="38"/>
    </location>
</feature>
<name>A0A8U0IDR4_9EURY</name>
<gene>
    <name evidence="8" type="ORF">M0R88_10265</name>
</gene>
<evidence type="ECO:0000256" key="6">
    <source>
        <dbReference type="SAM" id="MobiDB-lite"/>
    </source>
</evidence>
<dbReference type="GO" id="GO:0015658">
    <property type="term" value="F:branched-chain amino acid transmembrane transporter activity"/>
    <property type="evidence" value="ECO:0007669"/>
    <property type="project" value="InterPro"/>
</dbReference>
<evidence type="ECO:0000256" key="1">
    <source>
        <dbReference type="ARBA" id="ARBA00004651"/>
    </source>
</evidence>
<dbReference type="RefSeq" id="WP_248653418.1">
    <property type="nucleotide sequence ID" value="NZ_CP096658.1"/>
</dbReference>
<organism evidence="8 9">
    <name type="scientific">Halorussus gelatinilyticus</name>
    <dbReference type="NCBI Taxonomy" id="2937524"/>
    <lineage>
        <taxon>Archaea</taxon>
        <taxon>Methanobacteriati</taxon>
        <taxon>Methanobacteriota</taxon>
        <taxon>Stenosarchaea group</taxon>
        <taxon>Halobacteria</taxon>
        <taxon>Halobacteriales</taxon>
        <taxon>Haladaptataceae</taxon>
        <taxon>Halorussus</taxon>
    </lineage>
</organism>
<evidence type="ECO:0000256" key="3">
    <source>
        <dbReference type="ARBA" id="ARBA00022692"/>
    </source>
</evidence>
<accession>A0A8U0IDR4</accession>
<keyword evidence="9" id="KW-1185">Reference proteome</keyword>
<dbReference type="CDD" id="cd06581">
    <property type="entry name" value="TM_PBP1_LivM_like"/>
    <property type="match status" value="1"/>
</dbReference>
<dbReference type="EMBL" id="CP096658">
    <property type="protein sequence ID" value="UPV98914.1"/>
    <property type="molecule type" value="Genomic_DNA"/>
</dbReference>
<feature type="transmembrane region" description="Helical" evidence="7">
    <location>
        <begin position="100"/>
        <end position="122"/>
    </location>
</feature>
<dbReference type="InterPro" id="IPR043428">
    <property type="entry name" value="LivM-like"/>
</dbReference>
<dbReference type="AlphaFoldDB" id="A0A8U0IDR4"/>
<evidence type="ECO:0000256" key="5">
    <source>
        <dbReference type="ARBA" id="ARBA00023136"/>
    </source>
</evidence>
<protein>
    <submittedName>
        <fullName evidence="8">Branched-chain amino acid ABC transporter permease</fullName>
    </submittedName>
</protein>
<feature type="transmembrane region" description="Helical" evidence="7">
    <location>
        <begin position="175"/>
        <end position="194"/>
    </location>
</feature>
<dbReference type="Proteomes" id="UP000830434">
    <property type="component" value="Chromosome"/>
</dbReference>
<keyword evidence="2" id="KW-1003">Cell membrane</keyword>
<evidence type="ECO:0000256" key="7">
    <source>
        <dbReference type="SAM" id="Phobius"/>
    </source>
</evidence>
<dbReference type="GO" id="GO:0005886">
    <property type="term" value="C:plasma membrane"/>
    <property type="evidence" value="ECO:0007669"/>
    <property type="project" value="UniProtKB-SubCell"/>
</dbReference>
<proteinExistence type="predicted"/>
<reference evidence="8" key="1">
    <citation type="submission" date="2022-04" db="EMBL/GenBank/DDBJ databases">
        <title>Diverse halophilic archaea isolated from saline environments.</title>
        <authorList>
            <person name="Cui H.-L."/>
        </authorList>
    </citation>
    <scope>NUCLEOTIDE SEQUENCE</scope>
    <source>
        <strain evidence="8">XZYJT40</strain>
    </source>
</reference>
<evidence type="ECO:0000256" key="2">
    <source>
        <dbReference type="ARBA" id="ARBA00022475"/>
    </source>
</evidence>
<dbReference type="PANTHER" id="PTHR30482:SF20">
    <property type="entry name" value="HIGH-AFFINITY BRANCHED-CHAIN AMINO ACID TRANSPORT SYSTEM PERMEASE PROTEIN LIVM"/>
    <property type="match status" value="1"/>
</dbReference>
<evidence type="ECO:0000256" key="4">
    <source>
        <dbReference type="ARBA" id="ARBA00022989"/>
    </source>
</evidence>
<dbReference type="Pfam" id="PF02653">
    <property type="entry name" value="BPD_transp_2"/>
    <property type="match status" value="1"/>
</dbReference>
<comment type="subcellular location">
    <subcellularLocation>
        <location evidence="1">Cell membrane</location>
        <topology evidence="1">Multi-pass membrane protein</topology>
    </subcellularLocation>
</comment>
<feature type="transmembrane region" description="Helical" evidence="7">
    <location>
        <begin position="256"/>
        <end position="289"/>
    </location>
</feature>